<feature type="domain" description="SLC26A/SulP transporter" evidence="6">
    <location>
        <begin position="34"/>
        <end position="99"/>
    </location>
</feature>
<feature type="transmembrane region" description="Helical" evidence="5">
    <location>
        <begin position="64"/>
        <end position="82"/>
    </location>
</feature>
<accession>A0AAD3NGK0</accession>
<dbReference type="InterPro" id="IPR001902">
    <property type="entry name" value="SLC26A/SulP_fam"/>
</dbReference>
<dbReference type="InterPro" id="IPR011547">
    <property type="entry name" value="SLC26A/SulP_dom"/>
</dbReference>
<sequence length="157" mass="17553">MPQLKCDAKRAKNAALSLLPVIGWMKIYRIKEWLVSDIVSGVSTGLVAVLQGLAYCLLASLPPWYGLFSAFFPVVIYFFLGTSRHISVVQMSPYRLRYGTANAQAIYTRFNIVRLGRREYAYPSMDDCFTELRPNPGVSAVSKELRATLPDSPVPQS</sequence>
<dbReference type="AlphaFoldDB" id="A0AAD3NGK0"/>
<evidence type="ECO:0000256" key="2">
    <source>
        <dbReference type="ARBA" id="ARBA00022692"/>
    </source>
</evidence>
<keyword evidence="4 5" id="KW-0472">Membrane</keyword>
<protein>
    <submittedName>
        <fullName evidence="7">Chloride anion exchanger-like protein</fullName>
    </submittedName>
</protein>
<evidence type="ECO:0000256" key="4">
    <source>
        <dbReference type="ARBA" id="ARBA00023136"/>
    </source>
</evidence>
<organism evidence="7 8">
    <name type="scientific">Lates japonicus</name>
    <name type="common">Japanese lates</name>
    <dbReference type="NCBI Taxonomy" id="270547"/>
    <lineage>
        <taxon>Eukaryota</taxon>
        <taxon>Metazoa</taxon>
        <taxon>Chordata</taxon>
        <taxon>Craniata</taxon>
        <taxon>Vertebrata</taxon>
        <taxon>Euteleostomi</taxon>
        <taxon>Actinopterygii</taxon>
        <taxon>Neopterygii</taxon>
        <taxon>Teleostei</taxon>
        <taxon>Neoteleostei</taxon>
        <taxon>Acanthomorphata</taxon>
        <taxon>Carangaria</taxon>
        <taxon>Carangaria incertae sedis</taxon>
        <taxon>Centropomidae</taxon>
        <taxon>Lates</taxon>
    </lineage>
</organism>
<evidence type="ECO:0000256" key="1">
    <source>
        <dbReference type="ARBA" id="ARBA00004141"/>
    </source>
</evidence>
<dbReference type="Pfam" id="PF00916">
    <property type="entry name" value="Sulfate_transp"/>
    <property type="match status" value="1"/>
</dbReference>
<evidence type="ECO:0000256" key="5">
    <source>
        <dbReference type="SAM" id="Phobius"/>
    </source>
</evidence>
<comment type="caution">
    <text evidence="7">The sequence shown here is derived from an EMBL/GenBank/DDBJ whole genome shotgun (WGS) entry which is preliminary data.</text>
</comment>
<gene>
    <name evidence="7" type="ORF">AKAME5_002204700</name>
</gene>
<keyword evidence="3 5" id="KW-1133">Transmembrane helix</keyword>
<comment type="subcellular location">
    <subcellularLocation>
        <location evidence="1">Membrane</location>
        <topology evidence="1">Multi-pass membrane protein</topology>
    </subcellularLocation>
</comment>
<feature type="transmembrane region" description="Helical" evidence="5">
    <location>
        <begin position="34"/>
        <end position="58"/>
    </location>
</feature>
<dbReference type="GO" id="GO:0055085">
    <property type="term" value="P:transmembrane transport"/>
    <property type="evidence" value="ECO:0007669"/>
    <property type="project" value="InterPro"/>
</dbReference>
<evidence type="ECO:0000259" key="6">
    <source>
        <dbReference type="Pfam" id="PF00916"/>
    </source>
</evidence>
<evidence type="ECO:0000313" key="8">
    <source>
        <dbReference type="Proteomes" id="UP001279410"/>
    </source>
</evidence>
<dbReference type="PANTHER" id="PTHR11814">
    <property type="entry name" value="SULFATE TRANSPORTER"/>
    <property type="match status" value="1"/>
</dbReference>
<reference evidence="7" key="1">
    <citation type="submission" date="2022-08" db="EMBL/GenBank/DDBJ databases">
        <title>Genome sequencing of akame (Lates japonicus).</title>
        <authorList>
            <person name="Hashiguchi Y."/>
            <person name="Takahashi H."/>
        </authorList>
    </citation>
    <scope>NUCLEOTIDE SEQUENCE</scope>
    <source>
        <strain evidence="7">Kochi</strain>
    </source>
</reference>
<evidence type="ECO:0000313" key="7">
    <source>
        <dbReference type="EMBL" id="GLD70729.1"/>
    </source>
</evidence>
<keyword evidence="2 5" id="KW-0812">Transmembrane</keyword>
<dbReference type="Proteomes" id="UP001279410">
    <property type="component" value="Unassembled WGS sequence"/>
</dbReference>
<dbReference type="EMBL" id="BRZM01000421">
    <property type="protein sequence ID" value="GLD70729.1"/>
    <property type="molecule type" value="Genomic_DNA"/>
</dbReference>
<proteinExistence type="predicted"/>
<evidence type="ECO:0000256" key="3">
    <source>
        <dbReference type="ARBA" id="ARBA00022989"/>
    </source>
</evidence>
<name>A0AAD3NGK0_LATJO</name>
<dbReference type="GO" id="GO:0016020">
    <property type="term" value="C:membrane"/>
    <property type="evidence" value="ECO:0007669"/>
    <property type="project" value="UniProtKB-SubCell"/>
</dbReference>
<keyword evidence="8" id="KW-1185">Reference proteome</keyword>